<keyword evidence="11" id="KW-1185">Reference proteome</keyword>
<dbReference type="PANTHER" id="PTHR48111">
    <property type="entry name" value="REGULATOR OF RPOS"/>
    <property type="match status" value="1"/>
</dbReference>
<dbReference type="PROSITE" id="PS51755">
    <property type="entry name" value="OMPR_PHOB"/>
    <property type="match status" value="1"/>
</dbReference>
<dbReference type="InterPro" id="IPR039420">
    <property type="entry name" value="WalR-like"/>
</dbReference>
<dbReference type="SMART" id="SM00862">
    <property type="entry name" value="Trans_reg_C"/>
    <property type="match status" value="1"/>
</dbReference>
<feature type="region of interest" description="Disordered" evidence="7">
    <location>
        <begin position="189"/>
        <end position="247"/>
    </location>
</feature>
<evidence type="ECO:0000313" key="10">
    <source>
        <dbReference type="EMBL" id="TFB87107.1"/>
    </source>
</evidence>
<sequence length="416" mass="44902">METTESERRVAVIIEDDDDIRHLLEAVLTQAGFDAIATSNGVDGVRAVRAYDPIVTTLDVSMPGMDGLETAKRIRAFSSTYIVMLTARDEEIDTLQGLEAGADDYMTKPFRPRELRARIDAMMRRPRQTLISPSSTYADAAAADPSDDSGFPAAPTAPAEHAAVDYPVTEFAQAAPEYAQAPPVEYQPAAAAPQYQQPPVAQPPAYQQPPQQAQAPQYQQAPPAQYQQAPPAQAAPPAQYQQTPPPGYVPAASGWVPAPIEYTPAPPQGWVPAPAPAAPPVAQPPASAPSNALALIEPQPAVPDAADWMEHNGLRLSPEMRLAVLGTAELDLTRTEFDLLAALLDSKRRVRSKADLALLLRGESYVTAYYVNEADKRAVEAHMGNLRRKLGDSLTTPRWLETVRGVGYRLAASEND</sequence>
<feature type="domain" description="OmpR/PhoB-type" evidence="9">
    <location>
        <begin position="306"/>
        <end position="412"/>
    </location>
</feature>
<evidence type="ECO:0000256" key="5">
    <source>
        <dbReference type="PROSITE-ProRule" id="PRU00169"/>
    </source>
</evidence>
<feature type="compositionally biased region" description="Low complexity" evidence="7">
    <location>
        <begin position="189"/>
        <end position="242"/>
    </location>
</feature>
<keyword evidence="2" id="KW-0805">Transcription regulation</keyword>
<keyword evidence="3 6" id="KW-0238">DNA-binding</keyword>
<evidence type="ECO:0000256" key="4">
    <source>
        <dbReference type="ARBA" id="ARBA00023163"/>
    </source>
</evidence>
<dbReference type="SMART" id="SM00448">
    <property type="entry name" value="REC"/>
    <property type="match status" value="1"/>
</dbReference>
<evidence type="ECO:0000256" key="1">
    <source>
        <dbReference type="ARBA" id="ARBA00022553"/>
    </source>
</evidence>
<proteinExistence type="predicted"/>
<dbReference type="InterPro" id="IPR011006">
    <property type="entry name" value="CheY-like_superfamily"/>
</dbReference>
<evidence type="ECO:0000259" key="8">
    <source>
        <dbReference type="PROSITE" id="PS50110"/>
    </source>
</evidence>
<evidence type="ECO:0000256" key="6">
    <source>
        <dbReference type="PROSITE-ProRule" id="PRU01091"/>
    </source>
</evidence>
<dbReference type="PROSITE" id="PS50110">
    <property type="entry name" value="RESPONSE_REGULATORY"/>
    <property type="match status" value="1"/>
</dbReference>
<evidence type="ECO:0000256" key="7">
    <source>
        <dbReference type="SAM" id="MobiDB-lite"/>
    </source>
</evidence>
<comment type="caution">
    <text evidence="10">The sequence shown here is derived from an EMBL/GenBank/DDBJ whole genome shotgun (WGS) entry which is preliminary data.</text>
</comment>
<dbReference type="InterPro" id="IPR036388">
    <property type="entry name" value="WH-like_DNA-bd_sf"/>
</dbReference>
<organism evidence="10 11">
    <name type="scientific">Cryobacterium algoricola</name>
    <dbReference type="NCBI Taxonomy" id="1259183"/>
    <lineage>
        <taxon>Bacteria</taxon>
        <taxon>Bacillati</taxon>
        <taxon>Actinomycetota</taxon>
        <taxon>Actinomycetes</taxon>
        <taxon>Micrococcales</taxon>
        <taxon>Microbacteriaceae</taxon>
        <taxon>Cryobacterium</taxon>
    </lineage>
</organism>
<dbReference type="SUPFAM" id="SSF52172">
    <property type="entry name" value="CheY-like"/>
    <property type="match status" value="1"/>
</dbReference>
<name>A0ABY2IEK5_9MICO</name>
<feature type="DNA-binding region" description="OmpR/PhoB-type" evidence="6">
    <location>
        <begin position="306"/>
        <end position="412"/>
    </location>
</feature>
<feature type="domain" description="Response regulatory" evidence="8">
    <location>
        <begin position="10"/>
        <end position="123"/>
    </location>
</feature>
<dbReference type="InterPro" id="IPR001789">
    <property type="entry name" value="Sig_transdc_resp-reg_receiver"/>
</dbReference>
<dbReference type="Gene3D" id="1.10.10.10">
    <property type="entry name" value="Winged helix-like DNA-binding domain superfamily/Winged helix DNA-binding domain"/>
    <property type="match status" value="1"/>
</dbReference>
<evidence type="ECO:0000259" key="9">
    <source>
        <dbReference type="PROSITE" id="PS51755"/>
    </source>
</evidence>
<dbReference type="EMBL" id="SOFG01000011">
    <property type="protein sequence ID" value="TFB87107.1"/>
    <property type="molecule type" value="Genomic_DNA"/>
</dbReference>
<dbReference type="Gene3D" id="3.40.50.2300">
    <property type="match status" value="1"/>
</dbReference>
<gene>
    <name evidence="10" type="ORF">E3O44_08160</name>
</gene>
<accession>A0ABY2IEK5</accession>
<dbReference type="Proteomes" id="UP000297608">
    <property type="component" value="Unassembled WGS sequence"/>
</dbReference>
<evidence type="ECO:0000256" key="3">
    <source>
        <dbReference type="ARBA" id="ARBA00023125"/>
    </source>
</evidence>
<dbReference type="Pfam" id="PF00486">
    <property type="entry name" value="Trans_reg_C"/>
    <property type="match status" value="1"/>
</dbReference>
<dbReference type="RefSeq" id="WP_134534216.1">
    <property type="nucleotide sequence ID" value="NZ_SOFG01000011.1"/>
</dbReference>
<reference evidence="10 11" key="1">
    <citation type="submission" date="2019-03" db="EMBL/GenBank/DDBJ databases">
        <title>Genomics of glacier-inhabiting Cryobacterium strains.</title>
        <authorList>
            <person name="Liu Q."/>
            <person name="Xin Y.-H."/>
        </authorList>
    </citation>
    <scope>NUCLEOTIDE SEQUENCE [LARGE SCALE GENOMIC DNA]</scope>
    <source>
        <strain evidence="10 11">MDB2-B</strain>
    </source>
</reference>
<dbReference type="SUPFAM" id="SSF46894">
    <property type="entry name" value="C-terminal effector domain of the bipartite response regulators"/>
    <property type="match status" value="1"/>
</dbReference>
<dbReference type="Pfam" id="PF00072">
    <property type="entry name" value="Response_reg"/>
    <property type="match status" value="1"/>
</dbReference>
<dbReference type="InterPro" id="IPR001867">
    <property type="entry name" value="OmpR/PhoB-type_DNA-bd"/>
</dbReference>
<feature type="region of interest" description="Disordered" evidence="7">
    <location>
        <begin position="124"/>
        <end position="158"/>
    </location>
</feature>
<protein>
    <submittedName>
        <fullName evidence="10">Response regulator</fullName>
    </submittedName>
</protein>
<dbReference type="InterPro" id="IPR016032">
    <property type="entry name" value="Sig_transdc_resp-reg_C-effctor"/>
</dbReference>
<dbReference type="PANTHER" id="PTHR48111:SF4">
    <property type="entry name" value="DNA-BINDING DUAL TRANSCRIPTIONAL REGULATOR OMPR"/>
    <property type="match status" value="1"/>
</dbReference>
<feature type="modified residue" description="4-aspartylphosphate" evidence="5">
    <location>
        <position position="59"/>
    </location>
</feature>
<keyword evidence="4" id="KW-0804">Transcription</keyword>
<dbReference type="CDD" id="cd17574">
    <property type="entry name" value="REC_OmpR"/>
    <property type="match status" value="1"/>
</dbReference>
<evidence type="ECO:0000313" key="11">
    <source>
        <dbReference type="Proteomes" id="UP000297608"/>
    </source>
</evidence>
<evidence type="ECO:0000256" key="2">
    <source>
        <dbReference type="ARBA" id="ARBA00023015"/>
    </source>
</evidence>
<dbReference type="CDD" id="cd00383">
    <property type="entry name" value="trans_reg_C"/>
    <property type="match status" value="1"/>
</dbReference>
<keyword evidence="1 5" id="KW-0597">Phosphoprotein</keyword>
<feature type="compositionally biased region" description="Low complexity" evidence="7">
    <location>
        <begin position="132"/>
        <end position="158"/>
    </location>
</feature>